<dbReference type="GO" id="GO:0016776">
    <property type="term" value="F:phosphotransferase activity, phosphate group as acceptor"/>
    <property type="evidence" value="ECO:0007669"/>
    <property type="project" value="TreeGrafter"/>
</dbReference>
<dbReference type="InterPro" id="IPR040423">
    <property type="entry name" value="PEA_transferase"/>
</dbReference>
<evidence type="ECO:0000256" key="6">
    <source>
        <dbReference type="ARBA" id="ARBA00022989"/>
    </source>
</evidence>
<comment type="caution">
    <text evidence="11">The sequence shown here is derived from an EMBL/GenBank/DDBJ whole genome shotgun (WGS) entry which is preliminary data.</text>
</comment>
<dbReference type="PANTHER" id="PTHR30443">
    <property type="entry name" value="INNER MEMBRANE PROTEIN"/>
    <property type="match status" value="1"/>
</dbReference>
<dbReference type="InterPro" id="IPR012549">
    <property type="entry name" value="EptA-like_N"/>
</dbReference>
<keyword evidence="5 8" id="KW-0812">Transmembrane</keyword>
<organism evidence="11 12">
    <name type="scientific">Aquipseudomonas alcaligenes (strain ATCC 14909 / DSM 50342 / CCUG 1425 / JCM 20561 / NBRC 14159 / NCIMB 9945 / NCTC 10367 / 1577)</name>
    <name type="common">Pseudomonas alcaligenes</name>
    <dbReference type="NCBI Taxonomy" id="1215092"/>
    <lineage>
        <taxon>Bacteria</taxon>
        <taxon>Pseudomonadati</taxon>
        <taxon>Pseudomonadota</taxon>
        <taxon>Gammaproteobacteria</taxon>
        <taxon>Pseudomonadales</taxon>
        <taxon>Pseudomonadaceae</taxon>
        <taxon>Aquipseudomonas</taxon>
    </lineage>
</organism>
<dbReference type="Pfam" id="PF08019">
    <property type="entry name" value="EptA_B_N"/>
    <property type="match status" value="1"/>
</dbReference>
<keyword evidence="7 8" id="KW-0472">Membrane</keyword>
<dbReference type="InterPro" id="IPR017850">
    <property type="entry name" value="Alkaline_phosphatase_core_sf"/>
</dbReference>
<keyword evidence="6 8" id="KW-1133">Transmembrane helix</keyword>
<dbReference type="EMBL" id="BATI01000052">
    <property type="protein sequence ID" value="GAD64878.1"/>
    <property type="molecule type" value="Genomic_DNA"/>
</dbReference>
<dbReference type="InterPro" id="IPR058130">
    <property type="entry name" value="PEA_transf_C"/>
</dbReference>
<dbReference type="AlphaFoldDB" id="U3BDP2"/>
<feature type="transmembrane region" description="Helical" evidence="8">
    <location>
        <begin position="57"/>
        <end position="80"/>
    </location>
</feature>
<dbReference type="Gene3D" id="3.40.720.10">
    <property type="entry name" value="Alkaline Phosphatase, subunit A"/>
    <property type="match status" value="1"/>
</dbReference>
<dbReference type="GO" id="GO:0009244">
    <property type="term" value="P:lipopolysaccharide core region biosynthetic process"/>
    <property type="evidence" value="ECO:0007669"/>
    <property type="project" value="TreeGrafter"/>
</dbReference>
<dbReference type="CDD" id="cd16017">
    <property type="entry name" value="LptA"/>
    <property type="match status" value="1"/>
</dbReference>
<feature type="transmembrane region" description="Helical" evidence="8">
    <location>
        <begin position="25"/>
        <end position="45"/>
    </location>
</feature>
<evidence type="ECO:0000259" key="9">
    <source>
        <dbReference type="Pfam" id="PF00884"/>
    </source>
</evidence>
<proteinExistence type="predicted"/>
<comment type="subcellular location">
    <subcellularLocation>
        <location evidence="1">Cell inner membrane</location>
        <topology evidence="1">Multi-pass membrane protein</topology>
    </subcellularLocation>
</comment>
<sequence>MSTSPLHSLTQRLSSWRFRATPSKLVLIVAAWLMLTANWSFWRVVWDGVSGWGNGNILFLASLPIFVLCWLYLLLSLLAWGRLSKPVLCMLVLVSAGAGYFMNTYGIVIDYSMLTNVVQTDQAEALDLVNGRLIAWIACFGVVPALLILRTQLTSRGWKREVSAKLGGMGVATVCLLAVAFAFYQPYASLIRNHREVRLLLVPSNVVAAAHGYLKRELASPTKLELVGEDAHRVARAGSGGKPRVTVVVVGETARAANFSLNGYARETNPELGLRGVVNFPKTTSCGTSTAVSVPCMFLDVGHDNYKDSMAGNREGLLDVLQRAGVEVLWRDNNSGCKGACDRVPHEDLSNLDVPTLCAEGECQDEILLYDLQRYLDQLNKDAVIVLHMKGSHGPAYYKRYPKAFETFTPVCESNQLDQCSRESIVNAYDNSITYTDYVLSAAIDLLQSNSKRLDTAMLYVSDHGESLGEGGIYLHGLPYAMAPSEQTHVPMVLWLSSGMEESSGVSSQCMKQHAETEVSQDYLFHSVLSLMQVKTSAYQRDLDLFLPCQAERTAQAD</sequence>
<evidence type="ECO:0000256" key="4">
    <source>
        <dbReference type="ARBA" id="ARBA00022679"/>
    </source>
</evidence>
<dbReference type="RefSeq" id="WP_021702946.1">
    <property type="nucleotide sequence ID" value="NZ_BATI01000052.1"/>
</dbReference>
<feature type="transmembrane region" description="Helical" evidence="8">
    <location>
        <begin position="162"/>
        <end position="184"/>
    </location>
</feature>
<reference evidence="11" key="1">
    <citation type="submission" date="2024-09" db="EMBL/GenBank/DDBJ databases">
        <title>Whole genome shotgun sequence of Pseudomonas alcaligenes NBRC 14159.</title>
        <authorList>
            <person name="Yoshida I."/>
            <person name="Hosoyama A."/>
            <person name="Tsuchikane K."/>
            <person name="Noguchi M."/>
            <person name="Hirakata S."/>
            <person name="Ando Y."/>
            <person name="Ohji S."/>
            <person name="Yamazoe A."/>
            <person name="Yamazaki S."/>
            <person name="Fujita N."/>
        </authorList>
    </citation>
    <scope>NUCLEOTIDE SEQUENCE</scope>
    <source>
        <strain evidence="11">NBRC 14159</strain>
    </source>
</reference>
<dbReference type="Pfam" id="PF00884">
    <property type="entry name" value="Sulfatase"/>
    <property type="match status" value="1"/>
</dbReference>
<dbReference type="InterPro" id="IPR000917">
    <property type="entry name" value="Sulfatase_N"/>
</dbReference>
<evidence type="ECO:0000259" key="10">
    <source>
        <dbReference type="Pfam" id="PF08019"/>
    </source>
</evidence>
<feature type="domain" description="Phosphoethanolamine transferase N-terminal" evidence="10">
    <location>
        <begin position="68"/>
        <end position="217"/>
    </location>
</feature>
<name>U3BDP2_AQUA1</name>
<evidence type="ECO:0008006" key="13">
    <source>
        <dbReference type="Google" id="ProtNLM"/>
    </source>
</evidence>
<protein>
    <recommendedName>
        <fullName evidence="13">Phosphoethanolamine transferase</fullName>
    </recommendedName>
</protein>
<gene>
    <name evidence="11" type="ORF">PA6_052_00010</name>
</gene>
<evidence type="ECO:0000256" key="5">
    <source>
        <dbReference type="ARBA" id="ARBA00022692"/>
    </source>
</evidence>
<dbReference type="GO" id="GO:0005886">
    <property type="term" value="C:plasma membrane"/>
    <property type="evidence" value="ECO:0007669"/>
    <property type="project" value="UniProtKB-SubCell"/>
</dbReference>
<evidence type="ECO:0000256" key="3">
    <source>
        <dbReference type="ARBA" id="ARBA00022519"/>
    </source>
</evidence>
<evidence type="ECO:0000256" key="7">
    <source>
        <dbReference type="ARBA" id="ARBA00023136"/>
    </source>
</evidence>
<feature type="domain" description="Sulfatase N-terminal" evidence="9">
    <location>
        <begin position="246"/>
        <end position="534"/>
    </location>
</feature>
<dbReference type="Proteomes" id="UP000016560">
    <property type="component" value="Unassembled WGS sequence"/>
</dbReference>
<feature type="transmembrane region" description="Helical" evidence="8">
    <location>
        <begin position="87"/>
        <end position="113"/>
    </location>
</feature>
<accession>U3BDP2</accession>
<dbReference type="PANTHER" id="PTHR30443:SF0">
    <property type="entry name" value="PHOSPHOETHANOLAMINE TRANSFERASE EPTA"/>
    <property type="match status" value="1"/>
</dbReference>
<dbReference type="NCBIfam" id="NF028537">
    <property type="entry name" value="P_eth_NH2_trans"/>
    <property type="match status" value="1"/>
</dbReference>
<evidence type="ECO:0000313" key="11">
    <source>
        <dbReference type="EMBL" id="GAD64878.1"/>
    </source>
</evidence>
<evidence type="ECO:0000256" key="2">
    <source>
        <dbReference type="ARBA" id="ARBA00022475"/>
    </source>
</evidence>
<feature type="transmembrane region" description="Helical" evidence="8">
    <location>
        <begin position="133"/>
        <end position="150"/>
    </location>
</feature>
<keyword evidence="3" id="KW-0997">Cell inner membrane</keyword>
<keyword evidence="12" id="KW-1185">Reference proteome</keyword>
<dbReference type="eggNOG" id="COG2194">
    <property type="taxonomic scope" value="Bacteria"/>
</dbReference>
<dbReference type="SUPFAM" id="SSF53649">
    <property type="entry name" value="Alkaline phosphatase-like"/>
    <property type="match status" value="1"/>
</dbReference>
<keyword evidence="2" id="KW-1003">Cell membrane</keyword>
<evidence type="ECO:0000256" key="8">
    <source>
        <dbReference type="SAM" id="Phobius"/>
    </source>
</evidence>
<evidence type="ECO:0000256" key="1">
    <source>
        <dbReference type="ARBA" id="ARBA00004429"/>
    </source>
</evidence>
<keyword evidence="4" id="KW-0808">Transferase</keyword>
<evidence type="ECO:0000313" key="12">
    <source>
        <dbReference type="Proteomes" id="UP000016560"/>
    </source>
</evidence>